<dbReference type="SUPFAM" id="SSF49695">
    <property type="entry name" value="gamma-Crystallin-like"/>
    <property type="match status" value="1"/>
</dbReference>
<name>A0A662YL05_ACIRT</name>
<dbReference type="Gene3D" id="2.60.20.10">
    <property type="entry name" value="Crystallins"/>
    <property type="match status" value="1"/>
</dbReference>
<gene>
    <name evidence="5" type="ORF">EOD39_15166</name>
</gene>
<feature type="region of interest" description="Disordered" evidence="3">
    <location>
        <begin position="1"/>
        <end position="105"/>
    </location>
</feature>
<evidence type="ECO:0000313" key="6">
    <source>
        <dbReference type="Proteomes" id="UP000289886"/>
    </source>
</evidence>
<feature type="domain" description="Beta/gamma crystallin 'Greek key'" evidence="4">
    <location>
        <begin position="152"/>
        <end position="190"/>
    </location>
</feature>
<dbReference type="PROSITE" id="PS50915">
    <property type="entry name" value="CRYSTALLIN_BETA_GAMMA"/>
    <property type="match status" value="1"/>
</dbReference>
<evidence type="ECO:0000313" key="5">
    <source>
        <dbReference type="EMBL" id="RXM96845.1"/>
    </source>
</evidence>
<protein>
    <submittedName>
        <fullName evidence="5">Epidermal differentiation-specific protein</fullName>
    </submittedName>
</protein>
<feature type="compositionally biased region" description="Basic and acidic residues" evidence="3">
    <location>
        <begin position="1"/>
        <end position="49"/>
    </location>
</feature>
<sequence length="237" mass="27303">MQERESRERSGPAMHERESRERSGPAMQERESREHSGPAMQERDSRERSGPAMLEQDSRERSGPAMLELESRERSGPAMLELESRERSGPAMLELESRERSGPAMLELESRERSGTAMLEWEKKIAEFDYNAETFLYSISKCNFLVSLVIDQAWVAYEHIDYKGQQNVYEEGEYVSIDRNYSFSALKIITEDLENPEIVLFQHANFQGRQVGLNTETILKFAHFNDETSSHIVNSDA</sequence>
<accession>A0A662YL05</accession>
<keyword evidence="2" id="KW-0677">Repeat</keyword>
<dbReference type="InterPro" id="IPR011024">
    <property type="entry name" value="G_crystallin-like"/>
</dbReference>
<dbReference type="Pfam" id="PF00030">
    <property type="entry name" value="Crystall"/>
    <property type="match status" value="1"/>
</dbReference>
<keyword evidence="6" id="KW-1185">Reference proteome</keyword>
<dbReference type="InterPro" id="IPR001064">
    <property type="entry name" value="Beta/gamma_crystallin"/>
</dbReference>
<proteinExistence type="inferred from homology"/>
<evidence type="ECO:0000256" key="2">
    <source>
        <dbReference type="ARBA" id="ARBA00022737"/>
    </source>
</evidence>
<dbReference type="EMBL" id="SCEB01001405">
    <property type="protein sequence ID" value="RXM96845.1"/>
    <property type="molecule type" value="Genomic_DNA"/>
</dbReference>
<organism evidence="5 6">
    <name type="scientific">Acipenser ruthenus</name>
    <name type="common">Sterlet sturgeon</name>
    <dbReference type="NCBI Taxonomy" id="7906"/>
    <lineage>
        <taxon>Eukaryota</taxon>
        <taxon>Metazoa</taxon>
        <taxon>Chordata</taxon>
        <taxon>Craniata</taxon>
        <taxon>Vertebrata</taxon>
        <taxon>Euteleostomi</taxon>
        <taxon>Actinopterygii</taxon>
        <taxon>Chondrostei</taxon>
        <taxon>Acipenseriformes</taxon>
        <taxon>Acipenseridae</taxon>
        <taxon>Acipenser</taxon>
    </lineage>
</organism>
<evidence type="ECO:0000256" key="1">
    <source>
        <dbReference type="ARBA" id="ARBA00009646"/>
    </source>
</evidence>
<evidence type="ECO:0000259" key="4">
    <source>
        <dbReference type="PROSITE" id="PS50915"/>
    </source>
</evidence>
<dbReference type="AlphaFoldDB" id="A0A662YL05"/>
<dbReference type="Proteomes" id="UP000289886">
    <property type="component" value="Unassembled WGS sequence"/>
</dbReference>
<comment type="similarity">
    <text evidence="1">Belongs to the beta/gamma-crystallin family.</text>
</comment>
<reference evidence="5 6" key="1">
    <citation type="submission" date="2019-01" db="EMBL/GenBank/DDBJ databases">
        <title>Draft Genome and Complete Hox-Cluster Characterization of the Sterlet Sturgeon (Acipenser ruthenus).</title>
        <authorList>
            <person name="Wei Q."/>
        </authorList>
    </citation>
    <scope>NUCLEOTIDE SEQUENCE [LARGE SCALE GENOMIC DNA]</scope>
    <source>
        <strain evidence="5">WHYD16114868_AA</strain>
        <tissue evidence="5">Blood</tissue>
    </source>
</reference>
<evidence type="ECO:0000256" key="3">
    <source>
        <dbReference type="SAM" id="MobiDB-lite"/>
    </source>
</evidence>
<comment type="caution">
    <text evidence="5">The sequence shown here is derived from an EMBL/GenBank/DDBJ whole genome shotgun (WGS) entry which is preliminary data.</text>
</comment>